<dbReference type="NCBIfam" id="TIGR00176">
    <property type="entry name" value="mobB"/>
    <property type="match status" value="1"/>
</dbReference>
<gene>
    <name evidence="2" type="primary">mobB_2</name>
    <name evidence="2" type="ORF">SDC9_11465</name>
</gene>
<feature type="domain" description="Molybdopterin-guanine dinucleotide biosynthesis protein B (MobB)" evidence="1">
    <location>
        <begin position="8"/>
        <end position="137"/>
    </location>
</feature>
<dbReference type="InterPro" id="IPR004435">
    <property type="entry name" value="MobB_dom"/>
</dbReference>
<comment type="caution">
    <text evidence="2">The sequence shown here is derived from an EMBL/GenBank/DDBJ whole genome shotgun (WGS) entry which is preliminary data.</text>
</comment>
<proteinExistence type="predicted"/>
<dbReference type="GO" id="GO:0006777">
    <property type="term" value="P:Mo-molybdopterin cofactor biosynthetic process"/>
    <property type="evidence" value="ECO:0007669"/>
    <property type="project" value="InterPro"/>
</dbReference>
<dbReference type="Gene3D" id="3.40.50.300">
    <property type="entry name" value="P-loop containing nucleotide triphosphate hydrolases"/>
    <property type="match status" value="1"/>
</dbReference>
<organism evidence="2">
    <name type="scientific">bioreactor metagenome</name>
    <dbReference type="NCBI Taxonomy" id="1076179"/>
    <lineage>
        <taxon>unclassified sequences</taxon>
        <taxon>metagenomes</taxon>
        <taxon>ecological metagenomes</taxon>
    </lineage>
</organism>
<dbReference type="EMBL" id="VSSQ01000029">
    <property type="protein sequence ID" value="MPL65801.1"/>
    <property type="molecule type" value="Genomic_DNA"/>
</dbReference>
<dbReference type="PANTHER" id="PTHR40072">
    <property type="entry name" value="MOLYBDOPTERIN-GUANINE DINUCLEOTIDE BIOSYNTHESIS ADAPTER PROTEIN-RELATED"/>
    <property type="match status" value="1"/>
</dbReference>
<dbReference type="InterPro" id="IPR052539">
    <property type="entry name" value="MGD_biosynthesis_adapter"/>
</dbReference>
<sequence>MANSRIPVISFVAKSGSGKTTLLEKVIRKLKEDGIRLAVIKHDAHEFDIDKPGKDTWRMAQAGADIVAISSPKKMAIIEKVNKEKTVDEVIAMISNVDLILTEGFKKGNKPKIEVLRSEVNRELLSDSRELLAIASDIEWDVGVPYYHLDDTDGIVAAIKQYMSNFPQ</sequence>
<dbReference type="CDD" id="cd03116">
    <property type="entry name" value="MobB"/>
    <property type="match status" value="1"/>
</dbReference>
<reference evidence="2" key="1">
    <citation type="submission" date="2019-08" db="EMBL/GenBank/DDBJ databases">
        <authorList>
            <person name="Kucharzyk K."/>
            <person name="Murdoch R.W."/>
            <person name="Higgins S."/>
            <person name="Loffler F."/>
        </authorList>
    </citation>
    <scope>NUCLEOTIDE SEQUENCE</scope>
</reference>
<name>A0A644TJB1_9ZZZZ</name>
<dbReference type="SUPFAM" id="SSF52540">
    <property type="entry name" value="P-loop containing nucleoside triphosphate hydrolases"/>
    <property type="match status" value="1"/>
</dbReference>
<protein>
    <submittedName>
        <fullName evidence="2">Molybdopterin-guanine dinucleotide biosynthesis adapter protein</fullName>
    </submittedName>
</protein>
<evidence type="ECO:0000313" key="2">
    <source>
        <dbReference type="EMBL" id="MPL65801.1"/>
    </source>
</evidence>
<accession>A0A644TJB1</accession>
<dbReference type="GO" id="GO:0005525">
    <property type="term" value="F:GTP binding"/>
    <property type="evidence" value="ECO:0007669"/>
    <property type="project" value="InterPro"/>
</dbReference>
<dbReference type="PANTHER" id="PTHR40072:SF1">
    <property type="entry name" value="MOLYBDOPTERIN-GUANINE DINUCLEOTIDE BIOSYNTHESIS ADAPTER PROTEIN"/>
    <property type="match status" value="1"/>
</dbReference>
<evidence type="ECO:0000259" key="1">
    <source>
        <dbReference type="Pfam" id="PF03205"/>
    </source>
</evidence>
<dbReference type="InterPro" id="IPR027417">
    <property type="entry name" value="P-loop_NTPase"/>
</dbReference>
<dbReference type="Pfam" id="PF03205">
    <property type="entry name" value="MobB"/>
    <property type="match status" value="1"/>
</dbReference>
<dbReference type="AlphaFoldDB" id="A0A644TJB1"/>